<organism evidence="2 3">
    <name type="scientific">Actinomycetospora lemnae</name>
    <dbReference type="NCBI Taxonomy" id="3019891"/>
    <lineage>
        <taxon>Bacteria</taxon>
        <taxon>Bacillati</taxon>
        <taxon>Actinomycetota</taxon>
        <taxon>Actinomycetes</taxon>
        <taxon>Pseudonocardiales</taxon>
        <taxon>Pseudonocardiaceae</taxon>
        <taxon>Actinomycetospora</taxon>
    </lineage>
</organism>
<evidence type="ECO:0000313" key="2">
    <source>
        <dbReference type="EMBL" id="MDD7967769.1"/>
    </source>
</evidence>
<evidence type="ECO:0000313" key="3">
    <source>
        <dbReference type="Proteomes" id="UP001300763"/>
    </source>
</evidence>
<gene>
    <name evidence="2" type="ORF">PGB27_20715</name>
</gene>
<proteinExistence type="predicted"/>
<feature type="transmembrane region" description="Helical" evidence="1">
    <location>
        <begin position="68"/>
        <end position="91"/>
    </location>
</feature>
<feature type="transmembrane region" description="Helical" evidence="1">
    <location>
        <begin position="103"/>
        <end position="122"/>
    </location>
</feature>
<keyword evidence="1" id="KW-0812">Transmembrane</keyword>
<comment type="caution">
    <text evidence="2">The sequence shown here is derived from an EMBL/GenBank/DDBJ whole genome shotgun (WGS) entry which is preliminary data.</text>
</comment>
<keyword evidence="3" id="KW-1185">Reference proteome</keyword>
<dbReference type="Proteomes" id="UP001300763">
    <property type="component" value="Unassembled WGS sequence"/>
</dbReference>
<feature type="transmembrane region" description="Helical" evidence="1">
    <location>
        <begin position="41"/>
        <end position="62"/>
    </location>
</feature>
<evidence type="ECO:0008006" key="4">
    <source>
        <dbReference type="Google" id="ProtNLM"/>
    </source>
</evidence>
<keyword evidence="1" id="KW-0472">Membrane</keyword>
<evidence type="ECO:0000256" key="1">
    <source>
        <dbReference type="SAM" id="Phobius"/>
    </source>
</evidence>
<feature type="transmembrane region" description="Helical" evidence="1">
    <location>
        <begin position="12"/>
        <end position="34"/>
    </location>
</feature>
<reference evidence="2 3" key="1">
    <citation type="submission" date="2023-02" db="EMBL/GenBank/DDBJ databases">
        <title>Genome sequencing required for Actinomycetospora new species description.</title>
        <authorList>
            <person name="Saimee Y."/>
            <person name="Duangmal K."/>
        </authorList>
    </citation>
    <scope>NUCLEOTIDE SEQUENCE [LARGE SCALE GENOMIC DNA]</scope>
    <source>
        <strain evidence="2 3">DW7H6</strain>
    </source>
</reference>
<dbReference type="RefSeq" id="WP_274202290.1">
    <property type="nucleotide sequence ID" value="NZ_JAQZAO010000009.1"/>
</dbReference>
<accession>A0ABT5SY25</accession>
<protein>
    <recommendedName>
        <fullName evidence="4">ZIP family metal transporter</fullName>
    </recommendedName>
</protein>
<dbReference type="EMBL" id="JAQZAO010000009">
    <property type="protein sequence ID" value="MDD7967769.1"/>
    <property type="molecule type" value="Genomic_DNA"/>
</dbReference>
<sequence>MIEGATLALTPSVPVIAALLVHSASEGLALAALFKQARQSMVPWLVIAVLGPVAGVIVASVSPLPETIVPILLALVAGVLLRTAMVGIGMARDKRRTGELRNWHIGAAVAAATALGALTLVGH</sequence>
<keyword evidence="1" id="KW-1133">Transmembrane helix</keyword>
<name>A0ABT5SY25_9PSEU</name>